<dbReference type="SUPFAM" id="SSF50494">
    <property type="entry name" value="Trypsin-like serine proteases"/>
    <property type="match status" value="1"/>
</dbReference>
<organism evidence="2 3">
    <name type="scientific">Shimia abyssi</name>
    <dbReference type="NCBI Taxonomy" id="1662395"/>
    <lineage>
        <taxon>Bacteria</taxon>
        <taxon>Pseudomonadati</taxon>
        <taxon>Pseudomonadota</taxon>
        <taxon>Alphaproteobacteria</taxon>
        <taxon>Rhodobacterales</taxon>
        <taxon>Roseobacteraceae</taxon>
    </lineage>
</organism>
<evidence type="ECO:0000313" key="2">
    <source>
        <dbReference type="EMBL" id="PSL13587.1"/>
    </source>
</evidence>
<name>A0A2P8EVT2_9RHOB</name>
<dbReference type="RefSeq" id="WP_106610642.1">
    <property type="nucleotide sequence ID" value="NZ_PYGJ01000032.1"/>
</dbReference>
<feature type="transmembrane region" description="Helical" evidence="1">
    <location>
        <begin position="169"/>
        <end position="190"/>
    </location>
</feature>
<keyword evidence="1" id="KW-0472">Membrane</keyword>
<reference evidence="2 3" key="1">
    <citation type="submission" date="2018-03" db="EMBL/GenBank/DDBJ databases">
        <title>Genomic Encyclopedia of Archaeal and Bacterial Type Strains, Phase II (KMG-II): from individual species to whole genera.</title>
        <authorList>
            <person name="Goeker M."/>
        </authorList>
    </citation>
    <scope>NUCLEOTIDE SEQUENCE [LARGE SCALE GENOMIC DNA]</scope>
    <source>
        <strain evidence="2 3">DSM 100673</strain>
    </source>
</reference>
<dbReference type="OrthoDB" id="265200at2"/>
<dbReference type="Gene3D" id="2.60.200.20">
    <property type="match status" value="1"/>
</dbReference>
<dbReference type="Pfam" id="PF13365">
    <property type="entry name" value="Trypsin_2"/>
    <property type="match status" value="1"/>
</dbReference>
<evidence type="ECO:0000313" key="3">
    <source>
        <dbReference type="Proteomes" id="UP000240418"/>
    </source>
</evidence>
<accession>A0A2P8EVT2</accession>
<dbReference type="Gene3D" id="2.40.10.120">
    <property type="match status" value="1"/>
</dbReference>
<evidence type="ECO:0000256" key="1">
    <source>
        <dbReference type="SAM" id="Phobius"/>
    </source>
</evidence>
<dbReference type="EMBL" id="PYGJ01000032">
    <property type="protein sequence ID" value="PSL13587.1"/>
    <property type="molecule type" value="Genomic_DNA"/>
</dbReference>
<gene>
    <name evidence="2" type="ORF">CLV88_1327</name>
</gene>
<dbReference type="AlphaFoldDB" id="A0A2P8EVT2"/>
<protein>
    <submittedName>
        <fullName evidence="2">Trypsin-like peptidase</fullName>
    </submittedName>
</protein>
<dbReference type="PANTHER" id="PTHR43019">
    <property type="entry name" value="SERINE ENDOPROTEASE DEGS"/>
    <property type="match status" value="1"/>
</dbReference>
<keyword evidence="1" id="KW-0812">Transmembrane</keyword>
<dbReference type="PANTHER" id="PTHR43019:SF23">
    <property type="entry name" value="PROTEASE DO-LIKE 5, CHLOROPLASTIC"/>
    <property type="match status" value="1"/>
</dbReference>
<comment type="caution">
    <text evidence="2">The sequence shown here is derived from an EMBL/GenBank/DDBJ whole genome shotgun (WGS) entry which is preliminary data.</text>
</comment>
<keyword evidence="1" id="KW-1133">Transmembrane helix</keyword>
<sequence>MHGSDKVPTDEPAPSASTGVRAFLENLTGPSKGGVNWLSDDEGSVFVTRDGELIVGGDQTQQDFAERVATLRWAGDSYAIEAAGKRHVWVNGHRIDAVKLMHGDMIEFEEHGPMSRFRLCQQSFPIKWPIDEILGDALSYARSSRRPLRGRLSTAVGEGLRRMVLQTTVFFRLSVIVALCAILAFGFVLYRNDKAIQARLEQDARTIEAVTVLLSQTREEALSENDLQVLRHQLETRMVLNAERLKTLEHRSDAASRIIAKSASSIAFLQGAFGLRHIESGELLHEVLGPDGQSIMTPFGQPRIEPFGDGPPAEFQFTGTGFLLENGQQLVTNRHVALPWTVGDRVSAFEASGLRPEILKLIAYLPEVPEPIDATLVSASETADVALLTIAPIRFEDRGLELAQSRPRIGDTVFLLGYPTGLKSLIAQAGQGFMEEMIKNDSAGFWTVADELSERRLVRPLASGGIVAQTNSGAILYDAETTVGGSGGPALNRDGQVIAINAAILPEFGGSNIGVPVSHLEDLLSKTADK</sequence>
<proteinExistence type="predicted"/>
<dbReference type="InterPro" id="IPR009003">
    <property type="entry name" value="Peptidase_S1_PA"/>
</dbReference>
<keyword evidence="3" id="KW-1185">Reference proteome</keyword>
<dbReference type="Proteomes" id="UP000240418">
    <property type="component" value="Unassembled WGS sequence"/>
</dbReference>